<reference evidence="3" key="1">
    <citation type="journal article" date="2019" name="Int. J. Syst. Evol. Microbiol.">
        <title>The Global Catalogue of Microorganisms (GCM) 10K type strain sequencing project: providing services to taxonomists for standard genome sequencing and annotation.</title>
        <authorList>
            <consortium name="The Broad Institute Genomics Platform"/>
            <consortium name="The Broad Institute Genome Sequencing Center for Infectious Disease"/>
            <person name="Wu L."/>
            <person name="Ma J."/>
        </authorList>
    </citation>
    <scope>NUCLEOTIDE SEQUENCE [LARGE SCALE GENOMIC DNA]</scope>
    <source>
        <strain evidence="3">JCM 15614</strain>
    </source>
</reference>
<sequence length="200" mass="19661">MELASLLRPLGLVAGPAVVVAFGLFVVGIVTVGEDALDGTVLATASSAAMLVALVAIGAVALAALARLREAGRAVAGSAVAVLGSVLVAGGSWAALFVISALAQEAPEALEADLVTTVIGFIASYAVFAVGWAWTGIALLRAGLVPTWLGVATAVAGVIAFVPSPEPFRVLFIGVAASLLARRLAAPAASPVRVPASASA</sequence>
<name>A0ABP6PK98_9ACTN</name>
<organism evidence="2 3">
    <name type="scientific">Blastococcus jejuensis</name>
    <dbReference type="NCBI Taxonomy" id="351224"/>
    <lineage>
        <taxon>Bacteria</taxon>
        <taxon>Bacillati</taxon>
        <taxon>Actinomycetota</taxon>
        <taxon>Actinomycetes</taxon>
        <taxon>Geodermatophilales</taxon>
        <taxon>Geodermatophilaceae</taxon>
        <taxon>Blastococcus</taxon>
    </lineage>
</organism>
<dbReference type="RefSeq" id="WP_344690461.1">
    <property type="nucleotide sequence ID" value="NZ_BAAAVV010000011.1"/>
</dbReference>
<feature type="transmembrane region" description="Helical" evidence="1">
    <location>
        <begin position="78"/>
        <end position="102"/>
    </location>
</feature>
<keyword evidence="1" id="KW-1133">Transmembrane helix</keyword>
<feature type="transmembrane region" description="Helical" evidence="1">
    <location>
        <begin position="12"/>
        <end position="33"/>
    </location>
</feature>
<feature type="transmembrane region" description="Helical" evidence="1">
    <location>
        <begin position="114"/>
        <end position="135"/>
    </location>
</feature>
<keyword evidence="3" id="KW-1185">Reference proteome</keyword>
<comment type="caution">
    <text evidence="2">The sequence shown here is derived from an EMBL/GenBank/DDBJ whole genome shotgun (WGS) entry which is preliminary data.</text>
</comment>
<keyword evidence="1" id="KW-0812">Transmembrane</keyword>
<gene>
    <name evidence="2" type="ORF">GCM10010531_36570</name>
</gene>
<evidence type="ECO:0000313" key="3">
    <source>
        <dbReference type="Proteomes" id="UP001499924"/>
    </source>
</evidence>
<evidence type="ECO:0000256" key="1">
    <source>
        <dbReference type="SAM" id="Phobius"/>
    </source>
</evidence>
<keyword evidence="1" id="KW-0472">Membrane</keyword>
<evidence type="ECO:0000313" key="2">
    <source>
        <dbReference type="EMBL" id="GAA3179257.1"/>
    </source>
</evidence>
<feature type="transmembrane region" description="Helical" evidence="1">
    <location>
        <begin position="142"/>
        <end position="162"/>
    </location>
</feature>
<dbReference type="Proteomes" id="UP001499924">
    <property type="component" value="Unassembled WGS sequence"/>
</dbReference>
<protein>
    <submittedName>
        <fullName evidence="2">Uncharacterized protein</fullName>
    </submittedName>
</protein>
<feature type="transmembrane region" description="Helical" evidence="1">
    <location>
        <begin position="45"/>
        <end position="66"/>
    </location>
</feature>
<accession>A0ABP6PK98</accession>
<dbReference type="EMBL" id="BAAAVV010000011">
    <property type="protein sequence ID" value="GAA3179257.1"/>
    <property type="molecule type" value="Genomic_DNA"/>
</dbReference>
<proteinExistence type="predicted"/>